<protein>
    <recommendedName>
        <fullName evidence="2">Anti-sigma factor antagonist</fullName>
    </recommendedName>
</protein>
<comment type="similarity">
    <text evidence="1 2">Belongs to the anti-sigma-factor antagonist family.</text>
</comment>
<dbReference type="InterPro" id="IPR003658">
    <property type="entry name" value="Anti-sigma_ant"/>
</dbReference>
<dbReference type="CDD" id="cd07043">
    <property type="entry name" value="STAS_anti-anti-sigma_factors"/>
    <property type="match status" value="1"/>
</dbReference>
<proteinExistence type="inferred from homology"/>
<comment type="caution">
    <text evidence="4">The sequence shown here is derived from an EMBL/GenBank/DDBJ whole genome shotgun (WGS) entry which is preliminary data.</text>
</comment>
<keyword evidence="5" id="KW-1185">Reference proteome</keyword>
<dbReference type="Gene3D" id="3.30.750.24">
    <property type="entry name" value="STAS domain"/>
    <property type="match status" value="1"/>
</dbReference>
<sequence length="125" mass="13112">MPYLPARAGMTVSTTAEATVVAVSGEIDALIVQRLRDQLTTEILLRPRAVVVDLTTVTFCSSEGLSALVGACGDAHAAGIPFTVATQQHAVLRPIELLSLHKLLVVRPTVDEALAWAARPLTASG</sequence>
<evidence type="ECO:0000256" key="1">
    <source>
        <dbReference type="ARBA" id="ARBA00009013"/>
    </source>
</evidence>
<dbReference type="InterPro" id="IPR036513">
    <property type="entry name" value="STAS_dom_sf"/>
</dbReference>
<organism evidence="4 5">
    <name type="scientific">Amycolatopsis magusensis</name>
    <dbReference type="NCBI Taxonomy" id="882444"/>
    <lineage>
        <taxon>Bacteria</taxon>
        <taxon>Bacillati</taxon>
        <taxon>Actinomycetota</taxon>
        <taxon>Actinomycetes</taxon>
        <taxon>Pseudonocardiales</taxon>
        <taxon>Pseudonocardiaceae</taxon>
        <taxon>Amycolatopsis</taxon>
    </lineage>
</organism>
<dbReference type="NCBIfam" id="TIGR00377">
    <property type="entry name" value="ant_ant_sig"/>
    <property type="match status" value="1"/>
</dbReference>
<accession>A0ABS4PQP5</accession>
<dbReference type="InterPro" id="IPR002645">
    <property type="entry name" value="STAS_dom"/>
</dbReference>
<evidence type="ECO:0000313" key="5">
    <source>
        <dbReference type="Proteomes" id="UP000741013"/>
    </source>
</evidence>
<dbReference type="RefSeq" id="WP_209665118.1">
    <property type="nucleotide sequence ID" value="NZ_JAGGMS010000001.1"/>
</dbReference>
<dbReference type="PANTHER" id="PTHR33495">
    <property type="entry name" value="ANTI-SIGMA FACTOR ANTAGONIST TM_1081-RELATED-RELATED"/>
    <property type="match status" value="1"/>
</dbReference>
<dbReference type="PANTHER" id="PTHR33495:SF2">
    <property type="entry name" value="ANTI-SIGMA FACTOR ANTAGONIST TM_1081-RELATED"/>
    <property type="match status" value="1"/>
</dbReference>
<gene>
    <name evidence="4" type="ORF">JOM49_003261</name>
</gene>
<evidence type="ECO:0000313" key="4">
    <source>
        <dbReference type="EMBL" id="MBP2181735.1"/>
    </source>
</evidence>
<dbReference type="Pfam" id="PF01740">
    <property type="entry name" value="STAS"/>
    <property type="match status" value="1"/>
</dbReference>
<dbReference type="SUPFAM" id="SSF52091">
    <property type="entry name" value="SpoIIaa-like"/>
    <property type="match status" value="1"/>
</dbReference>
<dbReference type="PROSITE" id="PS50801">
    <property type="entry name" value="STAS"/>
    <property type="match status" value="1"/>
</dbReference>
<dbReference type="EMBL" id="JAGGMS010000001">
    <property type="protein sequence ID" value="MBP2181735.1"/>
    <property type="molecule type" value="Genomic_DNA"/>
</dbReference>
<evidence type="ECO:0000256" key="2">
    <source>
        <dbReference type="RuleBase" id="RU003749"/>
    </source>
</evidence>
<dbReference type="Proteomes" id="UP000741013">
    <property type="component" value="Unassembled WGS sequence"/>
</dbReference>
<reference evidence="4 5" key="1">
    <citation type="submission" date="2021-03" db="EMBL/GenBank/DDBJ databases">
        <title>Sequencing the genomes of 1000 actinobacteria strains.</title>
        <authorList>
            <person name="Klenk H.-P."/>
        </authorList>
    </citation>
    <scope>NUCLEOTIDE SEQUENCE [LARGE SCALE GENOMIC DNA]</scope>
    <source>
        <strain evidence="4 5">DSM 45510</strain>
    </source>
</reference>
<evidence type="ECO:0000259" key="3">
    <source>
        <dbReference type="PROSITE" id="PS50801"/>
    </source>
</evidence>
<name>A0ABS4PQP5_9PSEU</name>
<feature type="domain" description="STAS" evidence="3">
    <location>
        <begin position="8"/>
        <end position="117"/>
    </location>
</feature>